<protein>
    <recommendedName>
        <fullName evidence="6">Probable transcriptional regulatory protein A3I41_00765</fullName>
    </recommendedName>
</protein>
<dbReference type="InterPro" id="IPR002876">
    <property type="entry name" value="Transcrip_reg_TACO1-like"/>
</dbReference>
<evidence type="ECO:0000256" key="6">
    <source>
        <dbReference type="HAMAP-Rule" id="MF_00693"/>
    </source>
</evidence>
<dbReference type="GO" id="GO:0005829">
    <property type="term" value="C:cytosol"/>
    <property type="evidence" value="ECO:0007669"/>
    <property type="project" value="TreeGrafter"/>
</dbReference>
<evidence type="ECO:0000259" key="8">
    <source>
        <dbReference type="Pfam" id="PF20772"/>
    </source>
</evidence>
<keyword evidence="4 6" id="KW-0238">DNA-binding</keyword>
<dbReference type="Pfam" id="PF20772">
    <property type="entry name" value="TACO1_YebC_N"/>
    <property type="match status" value="1"/>
</dbReference>
<dbReference type="NCBIfam" id="NF009044">
    <property type="entry name" value="PRK12378.1"/>
    <property type="match status" value="1"/>
</dbReference>
<reference evidence="9 10" key="1">
    <citation type="journal article" date="2016" name="Nat. Commun.">
        <title>Thousands of microbial genomes shed light on interconnected biogeochemical processes in an aquifer system.</title>
        <authorList>
            <person name="Anantharaman K."/>
            <person name="Brown C.T."/>
            <person name="Hug L.A."/>
            <person name="Sharon I."/>
            <person name="Castelle C.J."/>
            <person name="Probst A.J."/>
            <person name="Thomas B.C."/>
            <person name="Singh A."/>
            <person name="Wilkins M.J."/>
            <person name="Karaoz U."/>
            <person name="Brodie E.L."/>
            <person name="Williams K.H."/>
            <person name="Hubbard S.S."/>
            <person name="Banfield J.F."/>
        </authorList>
    </citation>
    <scope>NUCLEOTIDE SEQUENCE [LARGE SCALE GENOMIC DNA]</scope>
</reference>
<dbReference type="InterPro" id="IPR048300">
    <property type="entry name" value="TACO1_YebC-like_2nd/3rd_dom"/>
</dbReference>
<dbReference type="Proteomes" id="UP000176593">
    <property type="component" value="Unassembled WGS sequence"/>
</dbReference>
<dbReference type="EMBL" id="MGEQ01000001">
    <property type="protein sequence ID" value="OGL88241.1"/>
    <property type="molecule type" value="Genomic_DNA"/>
</dbReference>
<keyword evidence="2 6" id="KW-0963">Cytoplasm</keyword>
<dbReference type="Gene3D" id="3.30.70.980">
    <property type="match status" value="2"/>
</dbReference>
<proteinExistence type="inferred from homology"/>
<evidence type="ECO:0000256" key="5">
    <source>
        <dbReference type="ARBA" id="ARBA00023163"/>
    </source>
</evidence>
<comment type="similarity">
    <text evidence="1 6">Belongs to the TACO1 family.</text>
</comment>
<dbReference type="PANTHER" id="PTHR12532:SF6">
    <property type="entry name" value="TRANSCRIPTIONAL REGULATORY PROTEIN YEBC-RELATED"/>
    <property type="match status" value="1"/>
</dbReference>
<sequence length="249" mass="26795">MSGHSKWSTIAKKKGVLDSNRAAKFTKLAKLITVAARDGGGDPTFNFQLRVAIDQAKGENMPKENVERAIRRGTGADGGGTIEEVLYEGFGPGGSALLVKSLTDNRNRSISEIRTAITKNGGTMAGQGSVAWMFEKKGVVTILPPLPSRERAGGEGFDRDAFELAAIDAGAEDIVEADGVLQVICPPDQLKKVLDAIEALGIKVDGAEIEYRAKESVVIEEPETRQSFEKLMEVLDELEDVDTVYTNVE</sequence>
<dbReference type="NCBIfam" id="TIGR01033">
    <property type="entry name" value="YebC/PmpR family DNA-binding transcriptional regulator"/>
    <property type="match status" value="1"/>
</dbReference>
<dbReference type="PANTHER" id="PTHR12532">
    <property type="entry name" value="TRANSLATIONAL ACTIVATOR OF CYTOCHROME C OXIDASE 1"/>
    <property type="match status" value="1"/>
</dbReference>
<evidence type="ECO:0000313" key="10">
    <source>
        <dbReference type="Proteomes" id="UP000176593"/>
    </source>
</evidence>
<evidence type="ECO:0000256" key="4">
    <source>
        <dbReference type="ARBA" id="ARBA00023125"/>
    </source>
</evidence>
<dbReference type="InterPro" id="IPR049083">
    <property type="entry name" value="TACO1_YebC_N"/>
</dbReference>
<dbReference type="InterPro" id="IPR029072">
    <property type="entry name" value="YebC-like"/>
</dbReference>
<dbReference type="InterPro" id="IPR017856">
    <property type="entry name" value="Integrase-like_N"/>
</dbReference>
<dbReference type="HAMAP" id="MF_00693">
    <property type="entry name" value="Transcrip_reg_TACO1"/>
    <property type="match status" value="1"/>
</dbReference>
<dbReference type="GO" id="GO:0003677">
    <property type="term" value="F:DNA binding"/>
    <property type="evidence" value="ECO:0007669"/>
    <property type="project" value="UniProtKB-UniRule"/>
</dbReference>
<evidence type="ECO:0000256" key="1">
    <source>
        <dbReference type="ARBA" id="ARBA00008724"/>
    </source>
</evidence>
<comment type="caution">
    <text evidence="9">The sequence shown here is derived from an EMBL/GenBank/DDBJ whole genome shotgun (WGS) entry which is preliminary data.</text>
</comment>
<accession>A0A1F7VCT5</accession>
<evidence type="ECO:0000256" key="2">
    <source>
        <dbReference type="ARBA" id="ARBA00022490"/>
    </source>
</evidence>
<dbReference type="InterPro" id="IPR026564">
    <property type="entry name" value="Transcrip_reg_TACO1-like_dom3"/>
</dbReference>
<feature type="domain" description="TACO1/YebC-like second and third" evidence="7">
    <location>
        <begin position="83"/>
        <end position="248"/>
    </location>
</feature>
<dbReference type="NCBIfam" id="NF001030">
    <property type="entry name" value="PRK00110.1"/>
    <property type="match status" value="1"/>
</dbReference>
<comment type="subcellular location">
    <subcellularLocation>
        <location evidence="6">Cytoplasm</location>
    </subcellularLocation>
</comment>
<dbReference type="Pfam" id="PF01709">
    <property type="entry name" value="Transcrip_reg"/>
    <property type="match status" value="1"/>
</dbReference>
<dbReference type="FunFam" id="1.10.10.200:FF:000002">
    <property type="entry name" value="Probable transcriptional regulatory protein CLM62_37755"/>
    <property type="match status" value="1"/>
</dbReference>
<evidence type="ECO:0000259" key="7">
    <source>
        <dbReference type="Pfam" id="PF01709"/>
    </source>
</evidence>
<dbReference type="Gene3D" id="1.10.10.200">
    <property type="match status" value="1"/>
</dbReference>
<feature type="domain" description="TACO1/YebC-like N-terminal" evidence="8">
    <location>
        <begin position="5"/>
        <end position="75"/>
    </location>
</feature>
<evidence type="ECO:0000256" key="3">
    <source>
        <dbReference type="ARBA" id="ARBA00023015"/>
    </source>
</evidence>
<evidence type="ECO:0000313" key="9">
    <source>
        <dbReference type="EMBL" id="OGL88241.1"/>
    </source>
</evidence>
<gene>
    <name evidence="9" type="ORF">A3I41_00765</name>
</gene>
<keyword evidence="3 6" id="KW-0805">Transcription regulation</keyword>
<dbReference type="GO" id="GO:0006355">
    <property type="term" value="P:regulation of DNA-templated transcription"/>
    <property type="evidence" value="ECO:0007669"/>
    <property type="project" value="UniProtKB-UniRule"/>
</dbReference>
<dbReference type="AlphaFoldDB" id="A0A1F7VCT5"/>
<keyword evidence="5 6" id="KW-0804">Transcription</keyword>
<name>A0A1F7VCT5_9BACT</name>
<dbReference type="SUPFAM" id="SSF75625">
    <property type="entry name" value="YebC-like"/>
    <property type="match status" value="1"/>
</dbReference>
<organism evidence="9 10">
    <name type="scientific">Candidatus Uhrbacteria bacterium RIFCSPLOWO2_02_FULL_48_18</name>
    <dbReference type="NCBI Taxonomy" id="1802408"/>
    <lineage>
        <taxon>Bacteria</taxon>
        <taxon>Candidatus Uhriibacteriota</taxon>
    </lineage>
</organism>